<keyword evidence="2" id="KW-1185">Reference proteome</keyword>
<organism evidence="1 2">
    <name type="scientific">Blattamonas nauphoetae</name>
    <dbReference type="NCBI Taxonomy" id="2049346"/>
    <lineage>
        <taxon>Eukaryota</taxon>
        <taxon>Metamonada</taxon>
        <taxon>Preaxostyla</taxon>
        <taxon>Oxymonadida</taxon>
        <taxon>Blattamonas</taxon>
    </lineage>
</organism>
<dbReference type="EMBL" id="JARBJD010000043">
    <property type="protein sequence ID" value="KAK2957858.1"/>
    <property type="molecule type" value="Genomic_DNA"/>
</dbReference>
<comment type="caution">
    <text evidence="1">The sequence shown here is derived from an EMBL/GenBank/DDBJ whole genome shotgun (WGS) entry which is preliminary data.</text>
</comment>
<proteinExistence type="predicted"/>
<evidence type="ECO:0000313" key="2">
    <source>
        <dbReference type="Proteomes" id="UP001281761"/>
    </source>
</evidence>
<sequence>MTRRSCLSNGSNSFLRTLLGFVQWPSQNLNSFISSKWNVPHIPAIPLPSTIGYLIVHLVDYPLNRRPFPSKRQNGLHNSAGTIGIGMASHLVPLLELRVNSIARRLIRPNTLPPLDTTLSTHTGVVVIFGA</sequence>
<gene>
    <name evidence="1" type="ORF">BLNAU_7292</name>
</gene>
<dbReference type="Proteomes" id="UP001281761">
    <property type="component" value="Unassembled WGS sequence"/>
</dbReference>
<reference evidence="1 2" key="1">
    <citation type="journal article" date="2022" name="bioRxiv">
        <title>Genomics of Preaxostyla Flagellates Illuminates Evolutionary Transitions and the Path Towards Mitochondrial Loss.</title>
        <authorList>
            <person name="Novak L.V.F."/>
            <person name="Treitli S.C."/>
            <person name="Pyrih J."/>
            <person name="Halakuc P."/>
            <person name="Pipaliya S.V."/>
            <person name="Vacek V."/>
            <person name="Brzon O."/>
            <person name="Soukal P."/>
            <person name="Eme L."/>
            <person name="Dacks J.B."/>
            <person name="Karnkowska A."/>
            <person name="Elias M."/>
            <person name="Hampl V."/>
        </authorList>
    </citation>
    <scope>NUCLEOTIDE SEQUENCE [LARGE SCALE GENOMIC DNA]</scope>
    <source>
        <strain evidence="1">NAU3</strain>
        <tissue evidence="1">Gut</tissue>
    </source>
</reference>
<accession>A0ABQ9Y290</accession>
<protein>
    <submittedName>
        <fullName evidence="1">Uncharacterized protein</fullName>
    </submittedName>
</protein>
<name>A0ABQ9Y290_9EUKA</name>
<evidence type="ECO:0000313" key="1">
    <source>
        <dbReference type="EMBL" id="KAK2957858.1"/>
    </source>
</evidence>